<evidence type="ECO:0000313" key="1">
    <source>
        <dbReference type="EMBL" id="EWS75374.1"/>
    </source>
</evidence>
<proteinExistence type="predicted"/>
<reference evidence="2" key="1">
    <citation type="journal article" date="2006" name="PLoS Biol.">
        <title>Macronuclear genome sequence of the ciliate Tetrahymena thermophila, a model eukaryote.</title>
        <authorList>
            <person name="Eisen J.A."/>
            <person name="Coyne R.S."/>
            <person name="Wu M."/>
            <person name="Wu D."/>
            <person name="Thiagarajan M."/>
            <person name="Wortman J.R."/>
            <person name="Badger J.H."/>
            <person name="Ren Q."/>
            <person name="Amedeo P."/>
            <person name="Jones K.M."/>
            <person name="Tallon L.J."/>
            <person name="Delcher A.L."/>
            <person name="Salzberg S.L."/>
            <person name="Silva J.C."/>
            <person name="Haas B.J."/>
            <person name="Majoros W.H."/>
            <person name="Farzad M."/>
            <person name="Carlton J.M."/>
            <person name="Smith R.K. Jr."/>
            <person name="Garg J."/>
            <person name="Pearlman R.E."/>
            <person name="Karrer K.M."/>
            <person name="Sun L."/>
            <person name="Manning G."/>
            <person name="Elde N.C."/>
            <person name="Turkewitz A.P."/>
            <person name="Asai D.J."/>
            <person name="Wilkes D.E."/>
            <person name="Wang Y."/>
            <person name="Cai H."/>
            <person name="Collins K."/>
            <person name="Stewart B.A."/>
            <person name="Lee S.R."/>
            <person name="Wilamowska K."/>
            <person name="Weinberg Z."/>
            <person name="Ruzzo W.L."/>
            <person name="Wloga D."/>
            <person name="Gaertig J."/>
            <person name="Frankel J."/>
            <person name="Tsao C.-C."/>
            <person name="Gorovsky M.A."/>
            <person name="Keeling P.J."/>
            <person name="Waller R.F."/>
            <person name="Patron N.J."/>
            <person name="Cherry J.M."/>
            <person name="Stover N.A."/>
            <person name="Krieger C.J."/>
            <person name="del Toro C."/>
            <person name="Ryder H.F."/>
            <person name="Williamson S.C."/>
            <person name="Barbeau R.A."/>
            <person name="Hamilton E.P."/>
            <person name="Orias E."/>
        </authorList>
    </citation>
    <scope>NUCLEOTIDE SEQUENCE [LARGE SCALE GENOMIC DNA]</scope>
    <source>
        <strain evidence="2">SB210</strain>
    </source>
</reference>
<dbReference type="KEGG" id="tet:TTHERM_000096737"/>
<dbReference type="RefSeq" id="XP_012652048.1">
    <property type="nucleotide sequence ID" value="XM_012796594.1"/>
</dbReference>
<dbReference type="Proteomes" id="UP000009168">
    <property type="component" value="Unassembled WGS sequence"/>
</dbReference>
<dbReference type="GeneID" id="24437264"/>
<keyword evidence="2" id="KW-1185">Reference proteome</keyword>
<organism evidence="1 2">
    <name type="scientific">Tetrahymena thermophila (strain SB210)</name>
    <dbReference type="NCBI Taxonomy" id="312017"/>
    <lineage>
        <taxon>Eukaryota</taxon>
        <taxon>Sar</taxon>
        <taxon>Alveolata</taxon>
        <taxon>Ciliophora</taxon>
        <taxon>Intramacronucleata</taxon>
        <taxon>Oligohymenophorea</taxon>
        <taxon>Hymenostomatida</taxon>
        <taxon>Tetrahymenina</taxon>
        <taxon>Tetrahymenidae</taxon>
        <taxon>Tetrahymena</taxon>
    </lineage>
</organism>
<accession>W7XKZ0</accession>
<evidence type="ECO:0000313" key="2">
    <source>
        <dbReference type="Proteomes" id="UP000009168"/>
    </source>
</evidence>
<dbReference type="EMBL" id="GG662767">
    <property type="protein sequence ID" value="EWS75374.1"/>
    <property type="molecule type" value="Genomic_DNA"/>
</dbReference>
<sequence>MLIAPNVHLVKAALLVKMAISQTKDSAKIAIAHVQSVQVKNIVLLVLIATFQIQQIYVNNVNPTALNAKIHKLVRNANQDIFWIPYLENAQNVLTIARHAQVLLNVQLVYKDIYYQVNLLVLNVQNFVLHVMKIQFAHLASMVTSQIKIHVKNVYKIAHNVMILNLALSA</sequence>
<dbReference type="AlphaFoldDB" id="W7XKZ0"/>
<name>W7XKZ0_TETTS</name>
<gene>
    <name evidence="1" type="ORF">TTHERM_000096737</name>
</gene>
<protein>
    <submittedName>
        <fullName evidence="1">Uncharacterized protein</fullName>
    </submittedName>
</protein>
<dbReference type="InParanoid" id="W7XKZ0"/>